<dbReference type="InterPro" id="IPR050839">
    <property type="entry name" value="Rho-assoc_Ser/Thr_Kinase"/>
</dbReference>
<dbReference type="InterPro" id="IPR000719">
    <property type="entry name" value="Prot_kinase_dom"/>
</dbReference>
<dbReference type="PANTHER" id="PTHR22988">
    <property type="entry name" value="MYOTONIC DYSTROPHY S/T KINASE-RELATED"/>
    <property type="match status" value="1"/>
</dbReference>
<dbReference type="AlphaFoldDB" id="A0A835Z9M2"/>
<dbReference type="SMART" id="SM00220">
    <property type="entry name" value="S_TKc"/>
    <property type="match status" value="1"/>
</dbReference>
<organism evidence="14 15">
    <name type="scientific">Tribonema minus</name>
    <dbReference type="NCBI Taxonomy" id="303371"/>
    <lineage>
        <taxon>Eukaryota</taxon>
        <taxon>Sar</taxon>
        <taxon>Stramenopiles</taxon>
        <taxon>Ochrophyta</taxon>
        <taxon>PX clade</taxon>
        <taxon>Xanthophyceae</taxon>
        <taxon>Tribonematales</taxon>
        <taxon>Tribonemataceae</taxon>
        <taxon>Tribonema</taxon>
    </lineage>
</organism>
<accession>A0A835Z9M2</accession>
<dbReference type="PROSITE" id="PS50011">
    <property type="entry name" value="PROTEIN_KINASE_DOM"/>
    <property type="match status" value="1"/>
</dbReference>
<comment type="catalytic activity">
    <reaction evidence="8">
        <text>L-threonyl-[protein] + ATP = O-phospho-L-threonyl-[protein] + ADP + H(+)</text>
        <dbReference type="Rhea" id="RHEA:46608"/>
        <dbReference type="Rhea" id="RHEA-COMP:11060"/>
        <dbReference type="Rhea" id="RHEA-COMP:11605"/>
        <dbReference type="ChEBI" id="CHEBI:15378"/>
        <dbReference type="ChEBI" id="CHEBI:30013"/>
        <dbReference type="ChEBI" id="CHEBI:30616"/>
        <dbReference type="ChEBI" id="CHEBI:61977"/>
        <dbReference type="ChEBI" id="CHEBI:456216"/>
        <dbReference type="EC" id="2.7.11.1"/>
    </reaction>
</comment>
<proteinExistence type="predicted"/>
<keyword evidence="5 10" id="KW-0547">Nucleotide-binding</keyword>
<protein>
    <recommendedName>
        <fullName evidence="1">non-specific serine/threonine protein kinase</fullName>
        <ecNumber evidence="1">2.7.11.1</ecNumber>
    </recommendedName>
</protein>
<evidence type="ECO:0000313" key="14">
    <source>
        <dbReference type="EMBL" id="KAG5184848.1"/>
    </source>
</evidence>
<dbReference type="Proteomes" id="UP000664859">
    <property type="component" value="Unassembled WGS sequence"/>
</dbReference>
<evidence type="ECO:0000256" key="6">
    <source>
        <dbReference type="ARBA" id="ARBA00022777"/>
    </source>
</evidence>
<keyword evidence="3" id="KW-0597">Phosphoprotein</keyword>
<feature type="compositionally biased region" description="Basic and acidic residues" evidence="11">
    <location>
        <begin position="26"/>
        <end position="60"/>
    </location>
</feature>
<evidence type="ECO:0000256" key="8">
    <source>
        <dbReference type="ARBA" id="ARBA00047899"/>
    </source>
</evidence>
<reference evidence="14" key="1">
    <citation type="submission" date="2021-02" db="EMBL/GenBank/DDBJ databases">
        <title>First Annotated Genome of the Yellow-green Alga Tribonema minus.</title>
        <authorList>
            <person name="Mahan K.M."/>
        </authorList>
    </citation>
    <scope>NUCLEOTIDE SEQUENCE</scope>
    <source>
        <strain evidence="14">UTEX B ZZ1240</strain>
    </source>
</reference>
<keyword evidence="2" id="KW-0723">Serine/threonine-protein kinase</keyword>
<dbReference type="InterPro" id="IPR008271">
    <property type="entry name" value="Ser/Thr_kinase_AS"/>
</dbReference>
<evidence type="ECO:0000256" key="3">
    <source>
        <dbReference type="ARBA" id="ARBA00022553"/>
    </source>
</evidence>
<dbReference type="Gene3D" id="1.10.510.10">
    <property type="entry name" value="Transferase(Phosphotransferase) domain 1"/>
    <property type="match status" value="2"/>
</dbReference>
<dbReference type="EC" id="2.7.11.1" evidence="1"/>
<keyword evidence="15" id="KW-1185">Reference proteome</keyword>
<evidence type="ECO:0000256" key="4">
    <source>
        <dbReference type="ARBA" id="ARBA00022679"/>
    </source>
</evidence>
<dbReference type="GO" id="GO:0005524">
    <property type="term" value="F:ATP binding"/>
    <property type="evidence" value="ECO:0007669"/>
    <property type="project" value="UniProtKB-UniRule"/>
</dbReference>
<evidence type="ECO:0000256" key="5">
    <source>
        <dbReference type="ARBA" id="ARBA00022741"/>
    </source>
</evidence>
<evidence type="ECO:0000256" key="1">
    <source>
        <dbReference type="ARBA" id="ARBA00012513"/>
    </source>
</evidence>
<dbReference type="PROSITE" id="PS51285">
    <property type="entry name" value="AGC_KINASE_CTER"/>
    <property type="match status" value="1"/>
</dbReference>
<dbReference type="GO" id="GO:0007010">
    <property type="term" value="P:cytoskeleton organization"/>
    <property type="evidence" value="ECO:0007669"/>
    <property type="project" value="UniProtKB-ARBA"/>
</dbReference>
<dbReference type="InterPro" id="IPR000961">
    <property type="entry name" value="AGC-kinase_C"/>
</dbReference>
<feature type="binding site" evidence="10">
    <location>
        <position position="130"/>
    </location>
    <ligand>
        <name>ATP</name>
        <dbReference type="ChEBI" id="CHEBI:30616"/>
    </ligand>
</feature>
<comment type="catalytic activity">
    <reaction evidence="9">
        <text>L-seryl-[protein] + ATP = O-phospho-L-seryl-[protein] + ADP + H(+)</text>
        <dbReference type="Rhea" id="RHEA:17989"/>
        <dbReference type="Rhea" id="RHEA-COMP:9863"/>
        <dbReference type="Rhea" id="RHEA-COMP:11604"/>
        <dbReference type="ChEBI" id="CHEBI:15378"/>
        <dbReference type="ChEBI" id="CHEBI:29999"/>
        <dbReference type="ChEBI" id="CHEBI:30616"/>
        <dbReference type="ChEBI" id="CHEBI:83421"/>
        <dbReference type="ChEBI" id="CHEBI:456216"/>
        <dbReference type="EC" id="2.7.11.1"/>
    </reaction>
</comment>
<evidence type="ECO:0000259" key="12">
    <source>
        <dbReference type="PROSITE" id="PS50011"/>
    </source>
</evidence>
<dbReference type="GO" id="GO:0004674">
    <property type="term" value="F:protein serine/threonine kinase activity"/>
    <property type="evidence" value="ECO:0007669"/>
    <property type="project" value="UniProtKB-KW"/>
</dbReference>
<keyword evidence="7 10" id="KW-0067">ATP-binding</keyword>
<feature type="domain" description="Protein kinase" evidence="12">
    <location>
        <begin position="101"/>
        <end position="403"/>
    </location>
</feature>
<dbReference type="PROSITE" id="PS00108">
    <property type="entry name" value="PROTEIN_KINASE_ST"/>
    <property type="match status" value="1"/>
</dbReference>
<dbReference type="EMBL" id="JAFCMP010000147">
    <property type="protein sequence ID" value="KAG5184848.1"/>
    <property type="molecule type" value="Genomic_DNA"/>
</dbReference>
<name>A0A835Z9M2_9STRA</name>
<evidence type="ECO:0000256" key="9">
    <source>
        <dbReference type="ARBA" id="ARBA00048679"/>
    </source>
</evidence>
<dbReference type="PROSITE" id="PS00107">
    <property type="entry name" value="PROTEIN_KINASE_ATP"/>
    <property type="match status" value="1"/>
</dbReference>
<evidence type="ECO:0000256" key="10">
    <source>
        <dbReference type="PROSITE-ProRule" id="PRU10141"/>
    </source>
</evidence>
<comment type="caution">
    <text evidence="14">The sequence shown here is derived from an EMBL/GenBank/DDBJ whole genome shotgun (WGS) entry which is preliminary data.</text>
</comment>
<feature type="region of interest" description="Disordered" evidence="11">
    <location>
        <begin position="1"/>
        <end position="78"/>
    </location>
</feature>
<keyword evidence="6 14" id="KW-0418">Kinase</keyword>
<dbReference type="Pfam" id="PF00069">
    <property type="entry name" value="Pkinase"/>
    <property type="match status" value="2"/>
</dbReference>
<evidence type="ECO:0000259" key="13">
    <source>
        <dbReference type="PROSITE" id="PS51285"/>
    </source>
</evidence>
<feature type="domain" description="AGC-kinase C-terminal" evidence="13">
    <location>
        <begin position="404"/>
        <end position="495"/>
    </location>
</feature>
<dbReference type="FunFam" id="3.30.200.20:FF:000192">
    <property type="entry name" value="Serine/threonine-protein kinase cot-1"/>
    <property type="match status" value="1"/>
</dbReference>
<evidence type="ECO:0000313" key="15">
    <source>
        <dbReference type="Proteomes" id="UP000664859"/>
    </source>
</evidence>
<keyword evidence="4" id="KW-0808">Transferase</keyword>
<sequence>MTKAKQPPAPAPAAPAPAAAAAKLSETNRLKAERLKDMLETKYSKQREDTEEMSRRRAELEEQMQGMNLNEAQKKKYRDELGKLEAQSRREGMRRLTTDDFTPLSIIGRGAFGEVRLVRKNDSGEVFALKSMTKEAMVHKNQVGHVQAERDVLASADNNWIVGLQFSFQDDINLYMVMEFLPGGDLMSLLMKEDTFPEGATRQYMAEMIQAVACVHGLGYVHRDLKPDNILLDWQGHLKLTDLGLSKKVEIDAGYFGATPEDLNVNAAAARLDTRPLPDRKATHVRGQTNLPRDRKLAYSTVGTPDYIAPEVLSQKGYGPECDWWSLGVIMYECLVGYTPFYADDPVMTCRKILRWQQFFDVPDHISRALSTSCMDFLLSFVCNADSRLGRTSMDEIRSHPWFAGLDWGALRAAPAPYKPDRADQIGGLLEQIRTLDARDGRMAAAVNQLTSNFDDFEEEDQSRWGGQKKVGRRDKDNDFVGYTFRRAAPGARGAVATSLFSAEGAAKAGGA</sequence>
<dbReference type="SUPFAM" id="SSF56112">
    <property type="entry name" value="Protein kinase-like (PK-like)"/>
    <property type="match status" value="1"/>
</dbReference>
<evidence type="ECO:0000256" key="2">
    <source>
        <dbReference type="ARBA" id="ARBA00022527"/>
    </source>
</evidence>
<dbReference type="OrthoDB" id="3638488at2759"/>
<evidence type="ECO:0000256" key="11">
    <source>
        <dbReference type="SAM" id="MobiDB-lite"/>
    </source>
</evidence>
<dbReference type="InterPro" id="IPR017441">
    <property type="entry name" value="Protein_kinase_ATP_BS"/>
</dbReference>
<dbReference type="Gene3D" id="3.30.200.20">
    <property type="entry name" value="Phosphorylase Kinase, domain 1"/>
    <property type="match status" value="1"/>
</dbReference>
<dbReference type="InterPro" id="IPR011009">
    <property type="entry name" value="Kinase-like_dom_sf"/>
</dbReference>
<dbReference type="FunFam" id="1.10.510.10:FF:000024">
    <property type="entry name" value="Probable serine/threonine-protein kinase cot-1"/>
    <property type="match status" value="1"/>
</dbReference>
<gene>
    <name evidence="14" type="ORF">JKP88DRAFT_180855</name>
</gene>
<evidence type="ECO:0000256" key="7">
    <source>
        <dbReference type="ARBA" id="ARBA00022840"/>
    </source>
</evidence>
<dbReference type="PANTHER" id="PTHR22988:SF76">
    <property type="entry name" value="CHROMOSOME UNDETERMINED SCAFFOLD_135, WHOLE GENOME SHOTGUN SEQUENCE"/>
    <property type="match status" value="1"/>
</dbReference>